<evidence type="ECO:0000313" key="1">
    <source>
        <dbReference type="EMBL" id="GGH04586.1"/>
    </source>
</evidence>
<protein>
    <submittedName>
        <fullName evidence="1">Uncharacterized protein</fullName>
    </submittedName>
</protein>
<accession>A0ABQ1XW32</accession>
<dbReference type="Proteomes" id="UP000648722">
    <property type="component" value="Unassembled WGS sequence"/>
</dbReference>
<sequence length="169" mass="17540">MAVRGCEKSNLLQMIDSLGAADRVGDLAGRGEEAAKKFSLPSFGASVQLIASHRGLAAEQELIEFLGLARLMQIYDGADPSFPEAVEIARILSVPITSFVPVDPGSMRELDIAYAELLYAAAPLTAGQRSALAARLTDLAGELLTGGLKAGAAESGRSQACLNGGQGHE</sequence>
<organism evidence="1 2">
    <name type="scientific">Glycocaulis albus</name>
    <dbReference type="NCBI Taxonomy" id="1382801"/>
    <lineage>
        <taxon>Bacteria</taxon>
        <taxon>Pseudomonadati</taxon>
        <taxon>Pseudomonadota</taxon>
        <taxon>Alphaproteobacteria</taxon>
        <taxon>Maricaulales</taxon>
        <taxon>Maricaulaceae</taxon>
        <taxon>Glycocaulis</taxon>
    </lineage>
</organism>
<proteinExistence type="predicted"/>
<reference evidence="2" key="1">
    <citation type="journal article" date="2019" name="Int. J. Syst. Evol. Microbiol.">
        <title>The Global Catalogue of Microorganisms (GCM) 10K type strain sequencing project: providing services to taxonomists for standard genome sequencing and annotation.</title>
        <authorList>
            <consortium name="The Broad Institute Genomics Platform"/>
            <consortium name="The Broad Institute Genome Sequencing Center for Infectious Disease"/>
            <person name="Wu L."/>
            <person name="Ma J."/>
        </authorList>
    </citation>
    <scope>NUCLEOTIDE SEQUENCE [LARGE SCALE GENOMIC DNA]</scope>
    <source>
        <strain evidence="2">CGMCC 1.12766</strain>
    </source>
</reference>
<evidence type="ECO:0000313" key="2">
    <source>
        <dbReference type="Proteomes" id="UP000648722"/>
    </source>
</evidence>
<name>A0ABQ1XW32_9PROT</name>
<comment type="caution">
    <text evidence="1">The sequence shown here is derived from an EMBL/GenBank/DDBJ whole genome shotgun (WGS) entry which is preliminary data.</text>
</comment>
<dbReference type="RefSeq" id="WP_188452577.1">
    <property type="nucleotide sequence ID" value="NZ_BMFS01000010.1"/>
</dbReference>
<gene>
    <name evidence="1" type="ORF">GCM10007420_21320</name>
</gene>
<dbReference type="EMBL" id="BMFS01000010">
    <property type="protein sequence ID" value="GGH04586.1"/>
    <property type="molecule type" value="Genomic_DNA"/>
</dbReference>
<keyword evidence="2" id="KW-1185">Reference proteome</keyword>